<dbReference type="AlphaFoldDB" id="A0A1H4TEI4"/>
<gene>
    <name evidence="2" type="ORF">SAMN04489727_4164</name>
</gene>
<feature type="chain" id="PRO_5011662315" description="Alternate signal-mediated exported protein, RER_14450 family" evidence="1">
    <location>
        <begin position="28"/>
        <end position="149"/>
    </location>
</feature>
<accession>A0A1H4TEI4</accession>
<proteinExistence type="predicted"/>
<dbReference type="Proteomes" id="UP000199622">
    <property type="component" value="Unassembled WGS sequence"/>
</dbReference>
<dbReference type="OrthoDB" id="3477650at2"/>
<reference evidence="3" key="1">
    <citation type="submission" date="2016-10" db="EMBL/GenBank/DDBJ databases">
        <authorList>
            <person name="Varghese N."/>
            <person name="Submissions S."/>
        </authorList>
    </citation>
    <scope>NUCLEOTIDE SEQUENCE [LARGE SCALE GENOMIC DNA]</scope>
    <source>
        <strain evidence="3">DSM 44544</strain>
    </source>
</reference>
<keyword evidence="1" id="KW-0732">Signal</keyword>
<dbReference type="STRING" id="208445.SAMN04489727_4164"/>
<protein>
    <recommendedName>
        <fullName evidence="4">Alternate signal-mediated exported protein, RER_14450 family</fullName>
    </recommendedName>
</protein>
<dbReference type="EMBL" id="FNSO01000004">
    <property type="protein sequence ID" value="SEC54875.1"/>
    <property type="molecule type" value="Genomic_DNA"/>
</dbReference>
<sequence>MLSIGTTLATSAATMALLAGGSTAAQAADAHFVPEATEAGWDGVAATVTFQEVDVALEAEATTISVKVTVDVNVTCTRGQSILDIRKSATALEVAEYPLAEDGTVAGTAKLPLEVTGLKVPGYACVTRNLTITAALEDFWTGATLVHET</sequence>
<evidence type="ECO:0000313" key="3">
    <source>
        <dbReference type="Proteomes" id="UP000199622"/>
    </source>
</evidence>
<evidence type="ECO:0008006" key="4">
    <source>
        <dbReference type="Google" id="ProtNLM"/>
    </source>
</evidence>
<evidence type="ECO:0000256" key="1">
    <source>
        <dbReference type="SAM" id="SignalP"/>
    </source>
</evidence>
<organism evidence="2 3">
    <name type="scientific">Amycolatopsis tolypomycina</name>
    <dbReference type="NCBI Taxonomy" id="208445"/>
    <lineage>
        <taxon>Bacteria</taxon>
        <taxon>Bacillati</taxon>
        <taxon>Actinomycetota</taxon>
        <taxon>Actinomycetes</taxon>
        <taxon>Pseudonocardiales</taxon>
        <taxon>Pseudonocardiaceae</taxon>
        <taxon>Amycolatopsis</taxon>
    </lineage>
</organism>
<keyword evidence="3" id="KW-1185">Reference proteome</keyword>
<evidence type="ECO:0000313" key="2">
    <source>
        <dbReference type="EMBL" id="SEC54875.1"/>
    </source>
</evidence>
<name>A0A1H4TEI4_9PSEU</name>
<feature type="signal peptide" evidence="1">
    <location>
        <begin position="1"/>
        <end position="27"/>
    </location>
</feature>
<dbReference type="RefSeq" id="WP_091309814.1">
    <property type="nucleotide sequence ID" value="NZ_FNSO01000004.1"/>
</dbReference>